<comment type="caution">
    <text evidence="8">The sequence shown here is derived from an EMBL/GenBank/DDBJ whole genome shotgun (WGS) entry which is preliminary data.</text>
</comment>
<comment type="similarity">
    <text evidence="2">Belongs to the amidinotransferase family.</text>
</comment>
<keyword evidence="5" id="KW-0808">Transferase</keyword>
<evidence type="ECO:0000256" key="2">
    <source>
        <dbReference type="ARBA" id="ARBA00006943"/>
    </source>
</evidence>
<evidence type="ECO:0000313" key="8">
    <source>
        <dbReference type="EMBL" id="KAK8041636.1"/>
    </source>
</evidence>
<dbReference type="PANTHER" id="PTHR10488">
    <property type="entry name" value="GLYCINE AMIDINOTRANSFERASE, MITOCHONDRIAL"/>
    <property type="match status" value="1"/>
</dbReference>
<accession>A0ABR1T4X4</accession>
<dbReference type="EMBL" id="JAQQWK010000005">
    <property type="protein sequence ID" value="KAK8041636.1"/>
    <property type="molecule type" value="Genomic_DNA"/>
</dbReference>
<reference evidence="8 9" key="1">
    <citation type="submission" date="2023-01" db="EMBL/GenBank/DDBJ databases">
        <title>Analysis of 21 Apiospora genomes using comparative genomics revels a genus with tremendous synthesis potential of carbohydrate active enzymes and secondary metabolites.</title>
        <authorList>
            <person name="Sorensen T."/>
        </authorList>
    </citation>
    <scope>NUCLEOTIDE SEQUENCE [LARGE SCALE GENOMIC DNA]</scope>
    <source>
        <strain evidence="8 9">CBS 33761</strain>
    </source>
</reference>
<evidence type="ECO:0000256" key="1">
    <source>
        <dbReference type="ARBA" id="ARBA00004858"/>
    </source>
</evidence>
<dbReference type="Proteomes" id="UP001444661">
    <property type="component" value="Unassembled WGS sequence"/>
</dbReference>
<dbReference type="EC" id="2.1.4.1" evidence="3"/>
<dbReference type="InterPro" id="IPR033195">
    <property type="entry name" value="AmidinoTrfase"/>
</dbReference>
<gene>
    <name evidence="8" type="ORF">PG993_006159</name>
</gene>
<keyword evidence="9" id="KW-1185">Reference proteome</keyword>
<dbReference type="CDD" id="cd21113">
    <property type="entry name" value="amidinotransferase-like"/>
    <property type="match status" value="1"/>
</dbReference>
<evidence type="ECO:0000313" key="9">
    <source>
        <dbReference type="Proteomes" id="UP001444661"/>
    </source>
</evidence>
<evidence type="ECO:0000256" key="3">
    <source>
        <dbReference type="ARBA" id="ARBA00012351"/>
    </source>
</evidence>
<comment type="pathway">
    <text evidence="1">Amine and polyamine biosynthesis; creatine biosynthesis; creatine from L-arginine and glycine: step 1/2.</text>
</comment>
<organism evidence="8 9">
    <name type="scientific">Apiospora rasikravindrae</name>
    <dbReference type="NCBI Taxonomy" id="990691"/>
    <lineage>
        <taxon>Eukaryota</taxon>
        <taxon>Fungi</taxon>
        <taxon>Dikarya</taxon>
        <taxon>Ascomycota</taxon>
        <taxon>Pezizomycotina</taxon>
        <taxon>Sordariomycetes</taxon>
        <taxon>Xylariomycetidae</taxon>
        <taxon>Amphisphaeriales</taxon>
        <taxon>Apiosporaceae</taxon>
        <taxon>Apiospora</taxon>
    </lineage>
</organism>
<protein>
    <recommendedName>
        <fullName evidence="4">Glycine amidinotransferase, mitochondrial</fullName>
        <ecNumber evidence="3">2.1.4.1</ecNumber>
    </recommendedName>
    <alternativeName>
        <fullName evidence="6">L-arginine:glycine amidinotransferase</fullName>
    </alternativeName>
    <alternativeName>
        <fullName evidence="7">Transamidinase</fullName>
    </alternativeName>
</protein>
<dbReference type="SUPFAM" id="SSF55909">
    <property type="entry name" value="Pentein"/>
    <property type="match status" value="1"/>
</dbReference>
<sequence length="345" mass="38852">MRKPFTVDKPFSDNEWSRLIEVVVGRASHSCFPHIPVKALTTIVPRFHLDEFTKPGNPIPGDIVKKAEAELDNLAALLQSYGVKVRRPEVVDWVKEGGYTGSMLRDGLMVVGNTIIEAAFSWPCRRREIELLHGPMLDEFQKKGSYHIVRAPEPPSPDPIFDVEPGAAWAINNSRIAFDTADFTRIGRHVVGQLSNVTNQKGIDWVRAHLPPGYELVIVTSRGTAGMHIDDTLVPLRDGTALYYPYHVHLEELRRQPPLDTWRLLPPPKAFPIPKYPPPYMASGALAINVLVLDGKRVFCYHDDPEMIHFLERLGMEPIPIPFRHVACLGGSFHCATLDLNRERI</sequence>
<evidence type="ECO:0000256" key="6">
    <source>
        <dbReference type="ARBA" id="ARBA00031403"/>
    </source>
</evidence>
<proteinExistence type="inferred from homology"/>
<dbReference type="PANTHER" id="PTHR10488:SF1">
    <property type="entry name" value="GLYCINE AMIDINOTRANSFERASE, MITOCHONDRIAL"/>
    <property type="match status" value="1"/>
</dbReference>
<dbReference type="Gene3D" id="3.75.10.10">
    <property type="entry name" value="L-arginine/glycine Amidinotransferase, Chain A"/>
    <property type="match status" value="1"/>
</dbReference>
<evidence type="ECO:0000256" key="7">
    <source>
        <dbReference type="ARBA" id="ARBA00033346"/>
    </source>
</evidence>
<name>A0ABR1T4X4_9PEZI</name>
<evidence type="ECO:0000256" key="5">
    <source>
        <dbReference type="ARBA" id="ARBA00022679"/>
    </source>
</evidence>
<evidence type="ECO:0000256" key="4">
    <source>
        <dbReference type="ARBA" id="ARBA00016069"/>
    </source>
</evidence>